<accession>A0AAN9T066</accession>
<protein>
    <submittedName>
        <fullName evidence="1">Uncharacterized protein</fullName>
    </submittedName>
</protein>
<dbReference type="Proteomes" id="UP001386955">
    <property type="component" value="Unassembled WGS sequence"/>
</dbReference>
<name>A0AAN9T066_PSOTE</name>
<dbReference type="AlphaFoldDB" id="A0AAN9T066"/>
<proteinExistence type="predicted"/>
<sequence length="69" mass="8156">MLCFMSPVCTSIYLLYTVINPDRKEKELKRRIERKDMHRSESRVDANTYDKSDQLLESFGGCDHTNKIE</sequence>
<gene>
    <name evidence="1" type="ORF">VNO78_05013</name>
</gene>
<dbReference type="EMBL" id="JAYMYS010000002">
    <property type="protein sequence ID" value="KAK7404262.1"/>
    <property type="molecule type" value="Genomic_DNA"/>
</dbReference>
<evidence type="ECO:0000313" key="1">
    <source>
        <dbReference type="EMBL" id="KAK7404262.1"/>
    </source>
</evidence>
<comment type="caution">
    <text evidence="1">The sequence shown here is derived from an EMBL/GenBank/DDBJ whole genome shotgun (WGS) entry which is preliminary data.</text>
</comment>
<keyword evidence="2" id="KW-1185">Reference proteome</keyword>
<evidence type="ECO:0000313" key="2">
    <source>
        <dbReference type="Proteomes" id="UP001386955"/>
    </source>
</evidence>
<organism evidence="1 2">
    <name type="scientific">Psophocarpus tetragonolobus</name>
    <name type="common">Winged bean</name>
    <name type="synonym">Dolichos tetragonolobus</name>
    <dbReference type="NCBI Taxonomy" id="3891"/>
    <lineage>
        <taxon>Eukaryota</taxon>
        <taxon>Viridiplantae</taxon>
        <taxon>Streptophyta</taxon>
        <taxon>Embryophyta</taxon>
        <taxon>Tracheophyta</taxon>
        <taxon>Spermatophyta</taxon>
        <taxon>Magnoliopsida</taxon>
        <taxon>eudicotyledons</taxon>
        <taxon>Gunneridae</taxon>
        <taxon>Pentapetalae</taxon>
        <taxon>rosids</taxon>
        <taxon>fabids</taxon>
        <taxon>Fabales</taxon>
        <taxon>Fabaceae</taxon>
        <taxon>Papilionoideae</taxon>
        <taxon>50 kb inversion clade</taxon>
        <taxon>NPAAA clade</taxon>
        <taxon>indigoferoid/millettioid clade</taxon>
        <taxon>Phaseoleae</taxon>
        <taxon>Psophocarpus</taxon>
    </lineage>
</organism>
<reference evidence="1 2" key="1">
    <citation type="submission" date="2024-01" db="EMBL/GenBank/DDBJ databases">
        <title>The genomes of 5 underutilized Papilionoideae crops provide insights into root nodulation and disease resistanc.</title>
        <authorList>
            <person name="Jiang F."/>
        </authorList>
    </citation>
    <scope>NUCLEOTIDE SEQUENCE [LARGE SCALE GENOMIC DNA]</scope>
    <source>
        <strain evidence="1">DUOXIRENSHENG_FW03</strain>
        <tissue evidence="1">Leaves</tissue>
    </source>
</reference>